<dbReference type="RefSeq" id="WP_043870850.1">
    <property type="nucleotide sequence ID" value="NZ_CP004393.1"/>
</dbReference>
<dbReference type="OrthoDB" id="9812968at2"/>
<dbReference type="Gene3D" id="3.40.1350.10">
    <property type="match status" value="1"/>
</dbReference>
<proteinExistence type="inferred from homology"/>
<dbReference type="SUPFAM" id="SSF52980">
    <property type="entry name" value="Restriction endonuclease-like"/>
    <property type="match status" value="1"/>
</dbReference>
<evidence type="ECO:0000256" key="1">
    <source>
        <dbReference type="ARBA" id="ARBA00006738"/>
    </source>
</evidence>
<protein>
    <submittedName>
        <fullName evidence="3">Uncharacterized protein</fullName>
    </submittedName>
</protein>
<dbReference type="InterPro" id="IPR011335">
    <property type="entry name" value="Restrct_endonuc-II-like"/>
</dbReference>
<evidence type="ECO:0000256" key="2">
    <source>
        <dbReference type="SAM" id="MobiDB-lite"/>
    </source>
</evidence>
<dbReference type="PANTHER" id="PTHR34039:SF1">
    <property type="entry name" value="UPF0102 PROTEIN YRAN"/>
    <property type="match status" value="1"/>
</dbReference>
<dbReference type="InterPro" id="IPR011856">
    <property type="entry name" value="tRNA_endonuc-like_dom_sf"/>
</dbReference>
<dbReference type="HOGENOM" id="CLU_115353_0_1_5"/>
<dbReference type="Pfam" id="PF02021">
    <property type="entry name" value="UPF0102"/>
    <property type="match status" value="1"/>
</dbReference>
<comment type="similarity">
    <text evidence="1">Belongs to the UPF0102 family.</text>
</comment>
<dbReference type="EMBL" id="CP004393">
    <property type="protein sequence ID" value="AJE48546.1"/>
    <property type="molecule type" value="Genomic_DNA"/>
</dbReference>
<evidence type="ECO:0000313" key="4">
    <source>
        <dbReference type="Proteomes" id="UP000031521"/>
    </source>
</evidence>
<name>A0A0B5E6A0_9RHOB</name>
<reference evidence="3 4" key="1">
    <citation type="journal article" date="2014" name="Int. J. Syst. Evol. Microbiol.">
        <title>Celeribacter indicus sp. nov., a polycyclic aromatic hydrocarbon-degrading bacterium from deep-sea sediment and reclassification of Huaishuia halophila as Celeribacter halophilus comb. nov.</title>
        <authorList>
            <person name="Lai Q."/>
            <person name="Cao J."/>
            <person name="Yuan J."/>
            <person name="Li F."/>
            <person name="Shao Z."/>
        </authorList>
    </citation>
    <scope>NUCLEOTIDE SEQUENCE [LARGE SCALE GENOMIC DNA]</scope>
    <source>
        <strain evidence="3">P73</strain>
    </source>
</reference>
<accession>A0A0B5E6A0</accession>
<feature type="region of interest" description="Disordered" evidence="2">
    <location>
        <begin position="1"/>
        <end position="25"/>
    </location>
</feature>
<sequence>MPLDFTDDLAGAGPQEARQARGRRAHDFGRAAEASVARDYGARGYALAETRWRGAGGEIDLIFRDGTGFVFVEVKASKTHARAAEKLGAGQIARICRSAEDYVGRQPDGLLTDMRIDVALVDGQGQVAILENALV</sequence>
<keyword evidence="4" id="KW-1185">Reference proteome</keyword>
<dbReference type="KEGG" id="cid:P73_3831"/>
<dbReference type="GO" id="GO:0003676">
    <property type="term" value="F:nucleic acid binding"/>
    <property type="evidence" value="ECO:0007669"/>
    <property type="project" value="InterPro"/>
</dbReference>
<dbReference type="InterPro" id="IPR003509">
    <property type="entry name" value="UPF0102_YraN-like"/>
</dbReference>
<evidence type="ECO:0000313" key="3">
    <source>
        <dbReference type="EMBL" id="AJE48546.1"/>
    </source>
</evidence>
<dbReference type="AlphaFoldDB" id="A0A0B5E6A0"/>
<dbReference type="Proteomes" id="UP000031521">
    <property type="component" value="Chromosome"/>
</dbReference>
<organism evidence="3 4">
    <name type="scientific">Celeribacter indicus</name>
    <dbReference type="NCBI Taxonomy" id="1208324"/>
    <lineage>
        <taxon>Bacteria</taxon>
        <taxon>Pseudomonadati</taxon>
        <taxon>Pseudomonadota</taxon>
        <taxon>Alphaproteobacteria</taxon>
        <taxon>Rhodobacterales</taxon>
        <taxon>Roseobacteraceae</taxon>
        <taxon>Celeribacter</taxon>
    </lineage>
</organism>
<dbReference type="STRING" id="1208324.P73_3831"/>
<dbReference type="PANTHER" id="PTHR34039">
    <property type="entry name" value="UPF0102 PROTEIN YRAN"/>
    <property type="match status" value="1"/>
</dbReference>
<gene>
    <name evidence="3" type="ORF">P73_3831</name>
</gene>